<dbReference type="Gene3D" id="3.30.70.100">
    <property type="match status" value="1"/>
</dbReference>
<dbReference type="Proteomes" id="UP001597124">
    <property type="component" value="Unassembled WGS sequence"/>
</dbReference>
<dbReference type="InterPro" id="IPR010753">
    <property type="entry name" value="DUF1330"/>
</dbReference>
<dbReference type="RefSeq" id="WP_381491845.1">
    <property type="nucleotide sequence ID" value="NZ_JBHTIK010000008.1"/>
</dbReference>
<feature type="domain" description="DUF1330" evidence="1">
    <location>
        <begin position="2"/>
        <end position="95"/>
    </location>
</feature>
<keyword evidence="3" id="KW-1185">Reference proteome</keyword>
<dbReference type="PANTHER" id="PTHR41521">
    <property type="match status" value="1"/>
</dbReference>
<evidence type="ECO:0000259" key="1">
    <source>
        <dbReference type="Pfam" id="PF07045"/>
    </source>
</evidence>
<dbReference type="Pfam" id="PF07045">
    <property type="entry name" value="DUF1330"/>
    <property type="match status" value="1"/>
</dbReference>
<evidence type="ECO:0000313" key="3">
    <source>
        <dbReference type="Proteomes" id="UP001597124"/>
    </source>
</evidence>
<protein>
    <submittedName>
        <fullName evidence="2">DUF1330 domain-containing protein</fullName>
    </submittedName>
</protein>
<gene>
    <name evidence="2" type="ORF">ACFQ00_13685</name>
</gene>
<reference evidence="3" key="1">
    <citation type="journal article" date="2019" name="Int. J. Syst. Evol. Microbiol.">
        <title>The Global Catalogue of Microorganisms (GCM) 10K type strain sequencing project: providing services to taxonomists for standard genome sequencing and annotation.</title>
        <authorList>
            <consortium name="The Broad Institute Genomics Platform"/>
            <consortium name="The Broad Institute Genome Sequencing Center for Infectious Disease"/>
            <person name="Wu L."/>
            <person name="Ma J."/>
        </authorList>
    </citation>
    <scope>NUCLEOTIDE SEQUENCE [LARGE SCALE GENOMIC DNA]</scope>
    <source>
        <strain evidence="3">CCUG 52537</strain>
    </source>
</reference>
<dbReference type="SUPFAM" id="SSF54909">
    <property type="entry name" value="Dimeric alpha+beta barrel"/>
    <property type="match status" value="1"/>
</dbReference>
<sequence>MKAYILARAAISDANGYATYSADVPEVVRRFGGRFLARGGRTVGLEGAVFEGRVVIIEFPDMAAAEGFYNSQEYQILKKRRAPFSSVELIAVEGV</sequence>
<organism evidence="2 3">
    <name type="scientific">Sphingosinicella xenopeptidilytica</name>
    <dbReference type="NCBI Taxonomy" id="364098"/>
    <lineage>
        <taxon>Bacteria</taxon>
        <taxon>Pseudomonadati</taxon>
        <taxon>Pseudomonadota</taxon>
        <taxon>Alphaproteobacteria</taxon>
        <taxon>Sphingomonadales</taxon>
        <taxon>Sphingosinicellaceae</taxon>
        <taxon>Sphingosinicella</taxon>
    </lineage>
</organism>
<comment type="caution">
    <text evidence="2">The sequence shown here is derived from an EMBL/GenBank/DDBJ whole genome shotgun (WGS) entry which is preliminary data.</text>
</comment>
<dbReference type="PANTHER" id="PTHR41521:SF4">
    <property type="entry name" value="BLR0684 PROTEIN"/>
    <property type="match status" value="1"/>
</dbReference>
<proteinExistence type="predicted"/>
<dbReference type="InterPro" id="IPR011008">
    <property type="entry name" value="Dimeric_a/b-barrel"/>
</dbReference>
<dbReference type="EMBL" id="JBHTIK010000008">
    <property type="protein sequence ID" value="MFD0849383.1"/>
    <property type="molecule type" value="Genomic_DNA"/>
</dbReference>
<accession>A0ABW3C597</accession>
<name>A0ABW3C597_SPHXN</name>
<evidence type="ECO:0000313" key="2">
    <source>
        <dbReference type="EMBL" id="MFD0849383.1"/>
    </source>
</evidence>